<dbReference type="SUPFAM" id="SSF54001">
    <property type="entry name" value="Cysteine proteinases"/>
    <property type="match status" value="1"/>
</dbReference>
<evidence type="ECO:0000313" key="5">
    <source>
        <dbReference type="Proteomes" id="UP000789595"/>
    </source>
</evidence>
<accession>A0A8J2S885</accession>
<sequence>MAAQAEALAELEAKHEEEWREFRERAETQRQGASKKKLKQIEFALQQEESDLRYRHHEELEDLEGGDDAATVEEPVVVEDAAAKRREEEERQRAKKLAKAAKKKSKREARAKTDSAKAQADAIEAEEVRRNSERKKECEAISKKLVEINRKIKDVAADGHCLYRAVADQSGSTYTSIRETCASFMESHESDFAPFIEDASFGDHCAKVRSSAEWGGQPEVLALARALNRPIVVYSRDSAPLRMGDGEGEELVVTYHRDYYALGEHYNSTEPLRP</sequence>
<organism evidence="3 5">
    <name type="scientific">Pelagomonas calceolata</name>
    <dbReference type="NCBI Taxonomy" id="35677"/>
    <lineage>
        <taxon>Eukaryota</taxon>
        <taxon>Sar</taxon>
        <taxon>Stramenopiles</taxon>
        <taxon>Ochrophyta</taxon>
        <taxon>Pelagophyceae</taxon>
        <taxon>Pelagomonadales</taxon>
        <taxon>Pelagomonadaceae</taxon>
        <taxon>Pelagomonas</taxon>
    </lineage>
</organism>
<keyword evidence="5" id="KW-1185">Reference proteome</keyword>
<feature type="compositionally biased region" description="Basic and acidic residues" evidence="1">
    <location>
        <begin position="11"/>
        <end position="28"/>
    </location>
</feature>
<dbReference type="GO" id="GO:0004843">
    <property type="term" value="F:cysteine-type deubiquitinase activity"/>
    <property type="evidence" value="ECO:0007669"/>
    <property type="project" value="TreeGrafter"/>
</dbReference>
<dbReference type="AlphaFoldDB" id="A0A8J2S885"/>
<dbReference type="Proteomes" id="UP000789595">
    <property type="component" value="Unassembled WGS sequence"/>
</dbReference>
<dbReference type="PANTHER" id="PTHR12419:SF10">
    <property type="entry name" value="DEUBIQUITINASE OTUD6B"/>
    <property type="match status" value="1"/>
</dbReference>
<feature type="compositionally biased region" description="Basic and acidic residues" evidence="1">
    <location>
        <begin position="50"/>
        <end position="59"/>
    </location>
</feature>
<dbReference type="CDD" id="cd22748">
    <property type="entry name" value="OTU_OTUD6-like"/>
    <property type="match status" value="1"/>
</dbReference>
<dbReference type="Gene3D" id="3.90.70.80">
    <property type="match status" value="1"/>
</dbReference>
<dbReference type="PROSITE" id="PS50802">
    <property type="entry name" value="OTU"/>
    <property type="match status" value="1"/>
</dbReference>
<evidence type="ECO:0000256" key="1">
    <source>
        <dbReference type="SAM" id="MobiDB-lite"/>
    </source>
</evidence>
<name>A0A8J2S885_9STRA</name>
<dbReference type="PANTHER" id="PTHR12419">
    <property type="entry name" value="OTU DOMAIN CONTAINING PROTEIN"/>
    <property type="match status" value="1"/>
</dbReference>
<comment type="caution">
    <text evidence="3">The sequence shown here is derived from an EMBL/GenBank/DDBJ whole genome shotgun (WGS) entry which is preliminary data.</text>
</comment>
<evidence type="ECO:0000259" key="2">
    <source>
        <dbReference type="PROSITE" id="PS50802"/>
    </source>
</evidence>
<proteinExistence type="predicted"/>
<dbReference type="InterPro" id="IPR050704">
    <property type="entry name" value="Peptidase_C85-like"/>
</dbReference>
<feature type="region of interest" description="Disordered" evidence="1">
    <location>
        <begin position="1"/>
        <end position="117"/>
    </location>
</feature>
<dbReference type="GO" id="GO:0016579">
    <property type="term" value="P:protein deubiquitination"/>
    <property type="evidence" value="ECO:0007669"/>
    <property type="project" value="TreeGrafter"/>
</dbReference>
<protein>
    <recommendedName>
        <fullName evidence="2">OTU domain-containing protein</fullName>
    </recommendedName>
</protein>
<feature type="domain" description="OTU" evidence="2">
    <location>
        <begin position="150"/>
        <end position="272"/>
    </location>
</feature>
<dbReference type="InterPro" id="IPR003323">
    <property type="entry name" value="OTU_dom"/>
</dbReference>
<dbReference type="EMBL" id="CAKKNE010000005">
    <property type="protein sequence ID" value="CAH0375693.1"/>
    <property type="molecule type" value="Genomic_DNA"/>
</dbReference>
<feature type="compositionally biased region" description="Basic residues" evidence="1">
    <location>
        <begin position="93"/>
        <end position="107"/>
    </location>
</feature>
<dbReference type="Pfam" id="PF02338">
    <property type="entry name" value="OTU"/>
    <property type="match status" value="1"/>
</dbReference>
<evidence type="ECO:0000313" key="3">
    <source>
        <dbReference type="EMBL" id="CAH0363889.1"/>
    </source>
</evidence>
<gene>
    <name evidence="3" type="ORF">PECAL_1P02300</name>
    <name evidence="4" type="ORF">PECAL_5P02300</name>
</gene>
<reference evidence="3" key="1">
    <citation type="submission" date="2021-11" db="EMBL/GenBank/DDBJ databases">
        <authorList>
            <consortium name="Genoscope - CEA"/>
            <person name="William W."/>
        </authorList>
    </citation>
    <scope>NUCLEOTIDE SEQUENCE</scope>
</reference>
<dbReference type="InterPro" id="IPR038765">
    <property type="entry name" value="Papain-like_cys_pep_sf"/>
</dbReference>
<evidence type="ECO:0000313" key="4">
    <source>
        <dbReference type="EMBL" id="CAH0375693.1"/>
    </source>
</evidence>
<feature type="compositionally biased region" description="Acidic residues" evidence="1">
    <location>
        <begin position="60"/>
        <end position="71"/>
    </location>
</feature>
<feature type="compositionally biased region" description="Basic and acidic residues" evidence="1">
    <location>
        <begin position="81"/>
        <end position="92"/>
    </location>
</feature>
<dbReference type="OrthoDB" id="415023at2759"/>
<dbReference type="EMBL" id="CAKKNE010000001">
    <property type="protein sequence ID" value="CAH0363889.1"/>
    <property type="molecule type" value="Genomic_DNA"/>
</dbReference>
<feature type="compositionally biased region" description="Low complexity" evidence="1">
    <location>
        <begin position="1"/>
        <end position="10"/>
    </location>
</feature>